<dbReference type="SMART" id="SM00271">
    <property type="entry name" value="DnaJ"/>
    <property type="match status" value="1"/>
</dbReference>
<dbReference type="InterPro" id="IPR001623">
    <property type="entry name" value="DnaJ_domain"/>
</dbReference>
<dbReference type="InterPro" id="IPR051727">
    <property type="entry name" value="DnaJ_C3_Co-chaperones"/>
</dbReference>
<dbReference type="GO" id="GO:0051087">
    <property type="term" value="F:protein-folding chaperone binding"/>
    <property type="evidence" value="ECO:0007669"/>
    <property type="project" value="TreeGrafter"/>
</dbReference>
<evidence type="ECO:0000256" key="7">
    <source>
        <dbReference type="SAM" id="Coils"/>
    </source>
</evidence>
<evidence type="ECO:0000259" key="9">
    <source>
        <dbReference type="PROSITE" id="PS50076"/>
    </source>
</evidence>
<dbReference type="SMART" id="SM00028">
    <property type="entry name" value="TPR"/>
    <property type="match status" value="6"/>
</dbReference>
<dbReference type="Pfam" id="PF13181">
    <property type="entry name" value="TPR_8"/>
    <property type="match status" value="2"/>
</dbReference>
<keyword evidence="2" id="KW-0732">Signal</keyword>
<dbReference type="Gene3D" id="1.10.287.110">
    <property type="entry name" value="DnaJ domain"/>
    <property type="match status" value="1"/>
</dbReference>
<evidence type="ECO:0000256" key="5">
    <source>
        <dbReference type="ARBA" id="ARBA00022824"/>
    </source>
</evidence>
<keyword evidence="5" id="KW-0256">Endoplasmic reticulum</keyword>
<dbReference type="PANTHER" id="PTHR44140:SF2">
    <property type="entry name" value="LD25575P"/>
    <property type="match status" value="1"/>
</dbReference>
<dbReference type="PRINTS" id="PR00625">
    <property type="entry name" value="JDOMAIN"/>
</dbReference>
<dbReference type="AlphaFoldDB" id="A0AA38IGZ9"/>
<dbReference type="SUPFAM" id="SSF46565">
    <property type="entry name" value="Chaperone J-domain"/>
    <property type="match status" value="1"/>
</dbReference>
<dbReference type="PROSITE" id="PS50076">
    <property type="entry name" value="DNAJ_2"/>
    <property type="match status" value="1"/>
</dbReference>
<evidence type="ECO:0000256" key="6">
    <source>
        <dbReference type="PROSITE-ProRule" id="PRU00339"/>
    </source>
</evidence>
<feature type="coiled-coil region" evidence="7">
    <location>
        <begin position="368"/>
        <end position="395"/>
    </location>
</feature>
<name>A0AA38IGZ9_9CUCU</name>
<evidence type="ECO:0000256" key="8">
    <source>
        <dbReference type="SAM" id="MobiDB-lite"/>
    </source>
</evidence>
<dbReference type="SUPFAM" id="SSF48452">
    <property type="entry name" value="TPR-like"/>
    <property type="match status" value="1"/>
</dbReference>
<dbReference type="PROSITE" id="PS50005">
    <property type="entry name" value="TPR"/>
    <property type="match status" value="5"/>
</dbReference>
<reference evidence="10" key="1">
    <citation type="journal article" date="2023" name="G3 (Bethesda)">
        <title>Whole genome assemblies of Zophobas morio and Tenebrio molitor.</title>
        <authorList>
            <person name="Kaur S."/>
            <person name="Stinson S.A."/>
            <person name="diCenzo G.C."/>
        </authorList>
    </citation>
    <scope>NUCLEOTIDE SEQUENCE</scope>
    <source>
        <strain evidence="10">QUZm001</strain>
    </source>
</reference>
<feature type="repeat" description="TPR" evidence="6">
    <location>
        <begin position="111"/>
        <end position="144"/>
    </location>
</feature>
<dbReference type="Proteomes" id="UP001168821">
    <property type="component" value="Unassembled WGS sequence"/>
</dbReference>
<keyword evidence="7" id="KW-0175">Coiled coil</keyword>
<dbReference type="InterPro" id="IPR019734">
    <property type="entry name" value="TPR_rpt"/>
</dbReference>
<sequence>MLQTVQMVRLMEVTRKNLWLKYTPYLALFIFIDISECVSQAEVSRHLELGKQYLAKGQLADALSHYHSAVEGDPRNYLTYFKRGTVYLALGKAKNAISDFDIALDLKPDFTAARISRGIIHLKQADYDLAHLDFYNVLQTDPYNLEANDLITKIEPAKQKLADAKHFYARDDHVSAIHYLSEAIETSPWASILYELRSDMHMASGDELAAISDIRVATKLQSDNTEGYFKLAQLLYKLGHATDSLKAIRECLKLDPEHKDCFPFYKKVKKVEKFLTESETALEEKNYQECINSALKVLKNEDEEHNMIYNAKKLLCACYSNDEQTEEAINACTEALTINDDANIFCDRAEAYLQSEMYDDAIRDFRAALEINSQFERAREGLNKAENRQKQSERRDYYKILGVKRTASKRDIVKAYRKMAQQWHPDNYQMDEKMKKIAEKKFIDIAAAKEVLTDDEKRRQFDSGEDPLDPESGRGGMPNFHHFQHFHGSPFQFKFHFN</sequence>
<evidence type="ECO:0000256" key="2">
    <source>
        <dbReference type="ARBA" id="ARBA00022729"/>
    </source>
</evidence>
<gene>
    <name evidence="10" type="ORF">Zmor_013211</name>
</gene>
<dbReference type="Gene3D" id="1.25.40.10">
    <property type="entry name" value="Tetratricopeptide repeat domain"/>
    <property type="match status" value="1"/>
</dbReference>
<keyword evidence="11" id="KW-1185">Reference proteome</keyword>
<feature type="repeat" description="TPR" evidence="6">
    <location>
        <begin position="225"/>
        <end position="258"/>
    </location>
</feature>
<organism evidence="10 11">
    <name type="scientific">Zophobas morio</name>
    <dbReference type="NCBI Taxonomy" id="2755281"/>
    <lineage>
        <taxon>Eukaryota</taxon>
        <taxon>Metazoa</taxon>
        <taxon>Ecdysozoa</taxon>
        <taxon>Arthropoda</taxon>
        <taxon>Hexapoda</taxon>
        <taxon>Insecta</taxon>
        <taxon>Pterygota</taxon>
        <taxon>Neoptera</taxon>
        <taxon>Endopterygota</taxon>
        <taxon>Coleoptera</taxon>
        <taxon>Polyphaga</taxon>
        <taxon>Cucujiformia</taxon>
        <taxon>Tenebrionidae</taxon>
        <taxon>Zophobas</taxon>
    </lineage>
</organism>
<evidence type="ECO:0000256" key="4">
    <source>
        <dbReference type="ARBA" id="ARBA00022803"/>
    </source>
</evidence>
<dbReference type="InterPro" id="IPR036869">
    <property type="entry name" value="J_dom_sf"/>
</dbReference>
<dbReference type="PANTHER" id="PTHR44140">
    <property type="entry name" value="LD25575P"/>
    <property type="match status" value="1"/>
</dbReference>
<feature type="domain" description="J" evidence="9">
    <location>
        <begin position="396"/>
        <end position="465"/>
    </location>
</feature>
<proteinExistence type="predicted"/>
<dbReference type="GO" id="GO:0051787">
    <property type="term" value="F:misfolded protein binding"/>
    <property type="evidence" value="ECO:0007669"/>
    <property type="project" value="TreeGrafter"/>
</dbReference>
<feature type="repeat" description="TPR" evidence="6">
    <location>
        <begin position="342"/>
        <end position="375"/>
    </location>
</feature>
<evidence type="ECO:0000313" key="11">
    <source>
        <dbReference type="Proteomes" id="UP001168821"/>
    </source>
</evidence>
<feature type="repeat" description="TPR" evidence="6">
    <location>
        <begin position="77"/>
        <end position="110"/>
    </location>
</feature>
<evidence type="ECO:0000313" key="10">
    <source>
        <dbReference type="EMBL" id="KAJ3653996.1"/>
    </source>
</evidence>
<dbReference type="CDD" id="cd06257">
    <property type="entry name" value="DnaJ"/>
    <property type="match status" value="1"/>
</dbReference>
<dbReference type="GO" id="GO:0005788">
    <property type="term" value="C:endoplasmic reticulum lumen"/>
    <property type="evidence" value="ECO:0007669"/>
    <property type="project" value="UniProtKB-SubCell"/>
</dbReference>
<accession>A0AA38IGZ9</accession>
<dbReference type="EMBL" id="JALNTZ010000004">
    <property type="protein sequence ID" value="KAJ3653996.1"/>
    <property type="molecule type" value="Genomic_DNA"/>
</dbReference>
<dbReference type="GO" id="GO:0034975">
    <property type="term" value="P:protein folding in endoplasmic reticulum"/>
    <property type="evidence" value="ECO:0007669"/>
    <property type="project" value="TreeGrafter"/>
</dbReference>
<feature type="repeat" description="TPR" evidence="6">
    <location>
        <begin position="43"/>
        <end position="76"/>
    </location>
</feature>
<feature type="region of interest" description="Disordered" evidence="8">
    <location>
        <begin position="456"/>
        <end position="481"/>
    </location>
</feature>
<protein>
    <recommendedName>
        <fullName evidence="9">J domain-containing protein</fullName>
    </recommendedName>
</protein>
<dbReference type="FunFam" id="1.25.40.10:FF:000224">
    <property type="entry name" value="DnaJ and TPR domain protein"/>
    <property type="match status" value="1"/>
</dbReference>
<evidence type="ECO:0000256" key="3">
    <source>
        <dbReference type="ARBA" id="ARBA00022737"/>
    </source>
</evidence>
<dbReference type="InterPro" id="IPR011990">
    <property type="entry name" value="TPR-like_helical_dom_sf"/>
</dbReference>
<keyword evidence="4 6" id="KW-0802">TPR repeat</keyword>
<comment type="subcellular location">
    <subcellularLocation>
        <location evidence="1">Endoplasmic reticulum lumen</location>
    </subcellularLocation>
</comment>
<comment type="caution">
    <text evidence="10">The sequence shown here is derived from an EMBL/GenBank/DDBJ whole genome shotgun (WGS) entry which is preliminary data.</text>
</comment>
<dbReference type="Pfam" id="PF13432">
    <property type="entry name" value="TPR_16"/>
    <property type="match status" value="1"/>
</dbReference>
<dbReference type="Pfam" id="PF00226">
    <property type="entry name" value="DnaJ"/>
    <property type="match status" value="1"/>
</dbReference>
<keyword evidence="3" id="KW-0677">Repeat</keyword>
<evidence type="ECO:0000256" key="1">
    <source>
        <dbReference type="ARBA" id="ARBA00004319"/>
    </source>
</evidence>
<dbReference type="FunFam" id="1.10.287.110:FF:000015">
    <property type="entry name" value="dnaJ homolog subfamily C member 3"/>
    <property type="match status" value="1"/>
</dbReference>